<dbReference type="InterPro" id="IPR011711">
    <property type="entry name" value="GntR_C"/>
</dbReference>
<dbReference type="PROSITE" id="PS50949">
    <property type="entry name" value="HTH_GNTR"/>
    <property type="match status" value="1"/>
</dbReference>
<evidence type="ECO:0000313" key="5">
    <source>
        <dbReference type="EMBL" id="MBA8847863.1"/>
    </source>
</evidence>
<evidence type="ECO:0000256" key="2">
    <source>
        <dbReference type="ARBA" id="ARBA00023125"/>
    </source>
</evidence>
<dbReference type="PANTHER" id="PTHR43537:SF44">
    <property type="entry name" value="GNTR FAMILY REGULATORY PROTEIN"/>
    <property type="match status" value="1"/>
</dbReference>
<dbReference type="SUPFAM" id="SSF48008">
    <property type="entry name" value="GntR ligand-binding domain-like"/>
    <property type="match status" value="1"/>
</dbReference>
<gene>
    <name evidence="5" type="ORF">FHX53_001455</name>
</gene>
<organism evidence="5 6">
    <name type="scientific">Microcella alkalica</name>
    <dbReference type="NCBI Taxonomy" id="355930"/>
    <lineage>
        <taxon>Bacteria</taxon>
        <taxon>Bacillati</taxon>
        <taxon>Actinomycetota</taxon>
        <taxon>Actinomycetes</taxon>
        <taxon>Micrococcales</taxon>
        <taxon>Microbacteriaceae</taxon>
        <taxon>Microcella</taxon>
    </lineage>
</organism>
<dbReference type="InterPro" id="IPR000524">
    <property type="entry name" value="Tscrpt_reg_HTH_GntR"/>
</dbReference>
<dbReference type="PANTHER" id="PTHR43537">
    <property type="entry name" value="TRANSCRIPTIONAL REGULATOR, GNTR FAMILY"/>
    <property type="match status" value="1"/>
</dbReference>
<dbReference type="InterPro" id="IPR036390">
    <property type="entry name" value="WH_DNA-bd_sf"/>
</dbReference>
<dbReference type="GO" id="GO:0003677">
    <property type="term" value="F:DNA binding"/>
    <property type="evidence" value="ECO:0007669"/>
    <property type="project" value="UniProtKB-KW"/>
</dbReference>
<evidence type="ECO:0000259" key="4">
    <source>
        <dbReference type="PROSITE" id="PS50949"/>
    </source>
</evidence>
<evidence type="ECO:0000256" key="3">
    <source>
        <dbReference type="ARBA" id="ARBA00023163"/>
    </source>
</evidence>
<dbReference type="GO" id="GO:0003700">
    <property type="term" value="F:DNA-binding transcription factor activity"/>
    <property type="evidence" value="ECO:0007669"/>
    <property type="project" value="InterPro"/>
</dbReference>
<dbReference type="Gene3D" id="1.20.120.530">
    <property type="entry name" value="GntR ligand-binding domain-like"/>
    <property type="match status" value="1"/>
</dbReference>
<dbReference type="PRINTS" id="PR00035">
    <property type="entry name" value="HTHGNTR"/>
</dbReference>
<dbReference type="InterPro" id="IPR008920">
    <property type="entry name" value="TF_FadR/GntR_C"/>
</dbReference>
<comment type="caution">
    <text evidence="5">The sequence shown here is derived from an EMBL/GenBank/DDBJ whole genome shotgun (WGS) entry which is preliminary data.</text>
</comment>
<dbReference type="Pfam" id="PF00392">
    <property type="entry name" value="GntR"/>
    <property type="match status" value="1"/>
</dbReference>
<dbReference type="SMART" id="SM00345">
    <property type="entry name" value="HTH_GNTR"/>
    <property type="match status" value="1"/>
</dbReference>
<sequence>MARSSLVDDISEALLSQIVSGALPIGGALPSEAELCEKHGVSRVTVREAIKTLAAQRVVDVQRGRGTFVLPHSAWTGLEAVLRATAFGADDGRASLQLIEVRRMIETGAAALAAERRSDDELVQLEECVEGMRAAHAADDLAMFVEHDIRFHDVVLRATGNVFVAVLFEPLARVMRAKREQTSAVRVIQEHAIEQHAFVLAALRSGDADAARRAMDAHMTQTAQDLEHFVLGRTGE</sequence>
<accession>A0A839E9L8</accession>
<name>A0A839E9L8_9MICO</name>
<keyword evidence="6" id="KW-1185">Reference proteome</keyword>
<evidence type="ECO:0000313" key="6">
    <source>
        <dbReference type="Proteomes" id="UP000585905"/>
    </source>
</evidence>
<reference evidence="5 6" key="1">
    <citation type="submission" date="2020-07" db="EMBL/GenBank/DDBJ databases">
        <title>Sequencing the genomes of 1000 actinobacteria strains.</title>
        <authorList>
            <person name="Klenk H.-P."/>
        </authorList>
    </citation>
    <scope>NUCLEOTIDE SEQUENCE [LARGE SCALE GENOMIC DNA]</scope>
    <source>
        <strain evidence="5 6">DSM 19663</strain>
    </source>
</reference>
<dbReference type="CDD" id="cd07377">
    <property type="entry name" value="WHTH_GntR"/>
    <property type="match status" value="1"/>
</dbReference>
<proteinExistence type="predicted"/>
<protein>
    <submittedName>
        <fullName evidence="5">DNA-binding FadR family transcriptional regulator</fullName>
    </submittedName>
</protein>
<dbReference type="SUPFAM" id="SSF46785">
    <property type="entry name" value="Winged helix' DNA-binding domain"/>
    <property type="match status" value="1"/>
</dbReference>
<dbReference type="AlphaFoldDB" id="A0A839E9L8"/>
<dbReference type="RefSeq" id="WP_182490688.1">
    <property type="nucleotide sequence ID" value="NZ_BAAAOV010000001.1"/>
</dbReference>
<keyword evidence="1" id="KW-0805">Transcription regulation</keyword>
<evidence type="ECO:0000256" key="1">
    <source>
        <dbReference type="ARBA" id="ARBA00023015"/>
    </source>
</evidence>
<dbReference type="Gene3D" id="1.10.10.10">
    <property type="entry name" value="Winged helix-like DNA-binding domain superfamily/Winged helix DNA-binding domain"/>
    <property type="match status" value="1"/>
</dbReference>
<dbReference type="Pfam" id="PF07729">
    <property type="entry name" value="FCD"/>
    <property type="match status" value="1"/>
</dbReference>
<dbReference type="Proteomes" id="UP000585905">
    <property type="component" value="Unassembled WGS sequence"/>
</dbReference>
<dbReference type="SMART" id="SM00895">
    <property type="entry name" value="FCD"/>
    <property type="match status" value="1"/>
</dbReference>
<keyword evidence="3" id="KW-0804">Transcription</keyword>
<dbReference type="EMBL" id="JACGWX010000003">
    <property type="protein sequence ID" value="MBA8847863.1"/>
    <property type="molecule type" value="Genomic_DNA"/>
</dbReference>
<dbReference type="InterPro" id="IPR036388">
    <property type="entry name" value="WH-like_DNA-bd_sf"/>
</dbReference>
<feature type="domain" description="HTH gntR-type" evidence="4">
    <location>
        <begin position="4"/>
        <end position="72"/>
    </location>
</feature>
<keyword evidence="2 5" id="KW-0238">DNA-binding</keyword>